<proteinExistence type="predicted"/>
<dbReference type="InterPro" id="IPR050641">
    <property type="entry name" value="RIFMO-like"/>
</dbReference>
<dbReference type="STRING" id="1043002.A0A074X6Z0"/>
<reference evidence="7 8" key="1">
    <citation type="journal article" date="2014" name="BMC Genomics">
        <title>Genome sequencing of four Aureobasidium pullulans varieties: biotechnological potential, stress tolerance, and description of new species.</title>
        <authorList>
            <person name="Gostin Ar C."/>
            <person name="Ohm R.A."/>
            <person name="Kogej T."/>
            <person name="Sonjak S."/>
            <person name="Turk M."/>
            <person name="Zajc J."/>
            <person name="Zalar P."/>
            <person name="Grube M."/>
            <person name="Sun H."/>
            <person name="Han J."/>
            <person name="Sharma A."/>
            <person name="Chiniquy J."/>
            <person name="Ngan C.Y."/>
            <person name="Lipzen A."/>
            <person name="Barry K."/>
            <person name="Grigoriev I.V."/>
            <person name="Gunde-Cimerman N."/>
        </authorList>
    </citation>
    <scope>NUCLEOTIDE SEQUENCE [LARGE SCALE GENOMIC DNA]</scope>
    <source>
        <strain evidence="7 8">EXF-150</strain>
    </source>
</reference>
<evidence type="ECO:0000256" key="1">
    <source>
        <dbReference type="ARBA" id="ARBA00001974"/>
    </source>
</evidence>
<organism evidence="7 8">
    <name type="scientific">Aureobasidium pullulans EXF-150</name>
    <dbReference type="NCBI Taxonomy" id="1043002"/>
    <lineage>
        <taxon>Eukaryota</taxon>
        <taxon>Fungi</taxon>
        <taxon>Dikarya</taxon>
        <taxon>Ascomycota</taxon>
        <taxon>Pezizomycotina</taxon>
        <taxon>Dothideomycetes</taxon>
        <taxon>Dothideomycetidae</taxon>
        <taxon>Dothideales</taxon>
        <taxon>Saccotheciaceae</taxon>
        <taxon>Aureobasidium</taxon>
    </lineage>
</organism>
<dbReference type="OrthoDB" id="10016252at2759"/>
<dbReference type="PANTHER" id="PTHR43004">
    <property type="entry name" value="TRK SYSTEM POTASSIUM UPTAKE PROTEIN"/>
    <property type="match status" value="1"/>
</dbReference>
<protein>
    <submittedName>
        <fullName evidence="7">2-polyprenyl-6-methoxyphenol hydroxylase-like oxidoreductase</fullName>
    </submittedName>
</protein>
<evidence type="ECO:0000256" key="2">
    <source>
        <dbReference type="ARBA" id="ARBA00022630"/>
    </source>
</evidence>
<evidence type="ECO:0000256" key="3">
    <source>
        <dbReference type="ARBA" id="ARBA00022827"/>
    </source>
</evidence>
<dbReference type="Gene3D" id="3.50.50.60">
    <property type="entry name" value="FAD/NAD(P)-binding domain"/>
    <property type="match status" value="1"/>
</dbReference>
<accession>A0A074X6Z0</accession>
<dbReference type="GO" id="GO:0016709">
    <property type="term" value="F:oxidoreductase activity, acting on paired donors, with incorporation or reduction of molecular oxygen, NAD(P)H as one donor, and incorporation of one atom of oxygen"/>
    <property type="evidence" value="ECO:0007669"/>
    <property type="project" value="UniProtKB-ARBA"/>
</dbReference>
<evidence type="ECO:0000256" key="5">
    <source>
        <dbReference type="SAM" id="Phobius"/>
    </source>
</evidence>
<dbReference type="Pfam" id="PF01494">
    <property type="entry name" value="FAD_binding_3"/>
    <property type="match status" value="1"/>
</dbReference>
<comment type="cofactor">
    <cofactor evidence="1">
        <name>FAD</name>
        <dbReference type="ChEBI" id="CHEBI:57692"/>
    </cofactor>
</comment>
<dbReference type="Gene3D" id="3.40.30.120">
    <property type="match status" value="1"/>
</dbReference>
<keyword evidence="2" id="KW-0285">Flavoprotein</keyword>
<keyword evidence="5" id="KW-0812">Transmembrane</keyword>
<dbReference type="RefSeq" id="XP_029757300.1">
    <property type="nucleotide sequence ID" value="XM_029906085.1"/>
</dbReference>
<dbReference type="Proteomes" id="UP000030706">
    <property type="component" value="Unassembled WGS sequence"/>
</dbReference>
<dbReference type="GO" id="GO:0071949">
    <property type="term" value="F:FAD binding"/>
    <property type="evidence" value="ECO:0007669"/>
    <property type="project" value="InterPro"/>
</dbReference>
<dbReference type="EMBL" id="KL584993">
    <property type="protein sequence ID" value="KEQ81113.1"/>
    <property type="molecule type" value="Genomic_DNA"/>
</dbReference>
<keyword evidence="5" id="KW-1133">Transmembrane helix</keyword>
<dbReference type="InterPro" id="IPR002938">
    <property type="entry name" value="FAD-bd"/>
</dbReference>
<dbReference type="PANTHER" id="PTHR43004:SF19">
    <property type="entry name" value="BINDING MONOOXYGENASE, PUTATIVE (JCVI)-RELATED"/>
    <property type="match status" value="1"/>
</dbReference>
<evidence type="ECO:0000259" key="6">
    <source>
        <dbReference type="Pfam" id="PF01494"/>
    </source>
</evidence>
<sequence>MQSSTDAQSKPVLIVGAGPTGLCLALWLNRLGISFRIIDQASGPGTTSRAIICHARTLEMYQSLGIAEDMISHGSKLQNVTIAQQGQIRGSLKFGNIGTGLSPFPFILSLPQDIHERVLLDHLQRAGVTIERNTTLESLKQHDDGVTARVCGPHSDHEDISASYVAGCDGARSTVRKSCGIKFEGGTYEQKFFVSDVNATGHIPTGDVNIFASGRNFCIAIPLPGEKRYRVLGLVPEGVKDGDLKFSDVQPAVEDNTRLGITAVNWFSTYSVHHRVASQFREHNVFLLGDAAHVHSPVGGQGMNTGLGDAANLAWKLASCLKGTTDPKILDTYHQERAAFATELVNSTDRIFTLVQARSFLGTVARSFMLPYVLPIAFKLPWIPTFAFKKNSQIQISYPQSDLSTGNGAGCRLPWVETGESDNYKSLEDSRWVMHVYGEASDEVATLASESYIPLHRYAWSDHVSKAGLVRDSVYLVRPDGYVGYLGTDPGELGDYLKRWTVPEQK</sequence>
<feature type="transmembrane region" description="Helical" evidence="5">
    <location>
        <begin position="12"/>
        <end position="28"/>
    </location>
</feature>
<keyword evidence="4" id="KW-0560">Oxidoreductase</keyword>
<keyword evidence="5" id="KW-0472">Membrane</keyword>
<dbReference type="Gene3D" id="3.30.70.2450">
    <property type="match status" value="1"/>
</dbReference>
<evidence type="ECO:0000313" key="7">
    <source>
        <dbReference type="EMBL" id="KEQ81113.1"/>
    </source>
</evidence>
<evidence type="ECO:0000313" key="8">
    <source>
        <dbReference type="Proteomes" id="UP000030706"/>
    </source>
</evidence>
<gene>
    <name evidence="7" type="ORF">M438DRAFT_348205</name>
</gene>
<evidence type="ECO:0000256" key="4">
    <source>
        <dbReference type="ARBA" id="ARBA00023002"/>
    </source>
</evidence>
<keyword evidence="8" id="KW-1185">Reference proteome</keyword>
<dbReference type="HOGENOM" id="CLU_009665_20_3_1"/>
<keyword evidence="3" id="KW-0274">FAD</keyword>
<feature type="domain" description="FAD-binding" evidence="6">
    <location>
        <begin position="11"/>
        <end position="347"/>
    </location>
</feature>
<name>A0A074X6Z0_AURPU</name>
<dbReference type="SUPFAM" id="SSF51905">
    <property type="entry name" value="FAD/NAD(P)-binding domain"/>
    <property type="match status" value="1"/>
</dbReference>
<dbReference type="InterPro" id="IPR036188">
    <property type="entry name" value="FAD/NAD-bd_sf"/>
</dbReference>
<dbReference type="AlphaFoldDB" id="A0A074X6Z0"/>
<dbReference type="PRINTS" id="PR00420">
    <property type="entry name" value="RNGMNOXGNASE"/>
</dbReference>
<dbReference type="GeneID" id="40748391"/>